<sequence>MATAMMAMMMPAISNRTSDTNTNIKNSLFFSLSILSLTSPSTSTLTSSNPRPPLSPSASHLASPTPLSSTRFSTLISLSPPTPTRHSLSSRFLSPPHPRRKQPPRPPLLTCSLCSAQSVFSKEQRHNRHQEEPILDQGRNDPNAARRRHSRGHRCRPSQAHRGRRSLRDFQASFVCECRNLGEALRRVREGAAMGEEGGRSWAVQMGNRETKDSLPWICCTVNQV</sequence>
<evidence type="ECO:0000259" key="4">
    <source>
        <dbReference type="Pfam" id="PF01680"/>
    </source>
</evidence>
<feature type="compositionally biased region" description="Polar residues" evidence="3">
    <location>
        <begin position="71"/>
        <end position="92"/>
    </location>
</feature>
<gene>
    <name evidence="5" type="ORF">TIFTF001_009842</name>
</gene>
<dbReference type="InterPro" id="IPR033755">
    <property type="entry name" value="PdxS/SNZ_N"/>
</dbReference>
<evidence type="ECO:0000313" key="6">
    <source>
        <dbReference type="Proteomes" id="UP001187192"/>
    </source>
</evidence>
<comment type="caution">
    <text evidence="5">The sequence shown here is derived from an EMBL/GenBank/DDBJ whole genome shotgun (WGS) entry which is preliminary data.</text>
</comment>
<dbReference type="GO" id="GO:0042823">
    <property type="term" value="P:pyridoxal phosphate biosynthetic process"/>
    <property type="evidence" value="ECO:0007669"/>
    <property type="project" value="InterPro"/>
</dbReference>
<dbReference type="EMBL" id="BTGU01000011">
    <property type="protein sequence ID" value="GMN40616.1"/>
    <property type="molecule type" value="Genomic_DNA"/>
</dbReference>
<name>A0AA88D2Y3_FICCA</name>
<proteinExistence type="inferred from homology"/>
<comment type="similarity">
    <text evidence="1 2">Belongs to the PdxS/SNZ family.</text>
</comment>
<evidence type="ECO:0000313" key="5">
    <source>
        <dbReference type="EMBL" id="GMN40616.1"/>
    </source>
</evidence>
<dbReference type="InterPro" id="IPR001852">
    <property type="entry name" value="PdxS/SNZ"/>
</dbReference>
<dbReference type="PROSITE" id="PS51129">
    <property type="entry name" value="PDXS_SNZ_2"/>
    <property type="match status" value="1"/>
</dbReference>
<protein>
    <recommendedName>
        <fullName evidence="4">PdxS/SNZ N-terminal domain-containing protein</fullName>
    </recommendedName>
</protein>
<keyword evidence="6" id="KW-1185">Reference proteome</keyword>
<dbReference type="Pfam" id="PF01680">
    <property type="entry name" value="SOR_SNZ"/>
    <property type="match status" value="1"/>
</dbReference>
<feature type="compositionally biased region" description="Basic residues" evidence="3">
    <location>
        <begin position="145"/>
        <end position="164"/>
    </location>
</feature>
<feature type="region of interest" description="Disordered" evidence="3">
    <location>
        <begin position="40"/>
        <end position="108"/>
    </location>
</feature>
<dbReference type="InterPro" id="IPR013785">
    <property type="entry name" value="Aldolase_TIM"/>
</dbReference>
<dbReference type="Proteomes" id="UP001187192">
    <property type="component" value="Unassembled WGS sequence"/>
</dbReference>
<evidence type="ECO:0000256" key="3">
    <source>
        <dbReference type="SAM" id="MobiDB-lite"/>
    </source>
</evidence>
<organism evidence="5 6">
    <name type="scientific">Ficus carica</name>
    <name type="common">Common fig</name>
    <dbReference type="NCBI Taxonomy" id="3494"/>
    <lineage>
        <taxon>Eukaryota</taxon>
        <taxon>Viridiplantae</taxon>
        <taxon>Streptophyta</taxon>
        <taxon>Embryophyta</taxon>
        <taxon>Tracheophyta</taxon>
        <taxon>Spermatophyta</taxon>
        <taxon>Magnoliopsida</taxon>
        <taxon>eudicotyledons</taxon>
        <taxon>Gunneridae</taxon>
        <taxon>Pentapetalae</taxon>
        <taxon>rosids</taxon>
        <taxon>fabids</taxon>
        <taxon>Rosales</taxon>
        <taxon>Moraceae</taxon>
        <taxon>Ficeae</taxon>
        <taxon>Ficus</taxon>
    </lineage>
</organism>
<reference evidence="5" key="1">
    <citation type="submission" date="2023-07" db="EMBL/GenBank/DDBJ databases">
        <title>draft genome sequence of fig (Ficus carica).</title>
        <authorList>
            <person name="Takahashi T."/>
            <person name="Nishimura K."/>
        </authorList>
    </citation>
    <scope>NUCLEOTIDE SEQUENCE</scope>
</reference>
<dbReference type="Gene3D" id="3.20.20.70">
    <property type="entry name" value="Aldolase class I"/>
    <property type="match status" value="1"/>
</dbReference>
<evidence type="ECO:0000256" key="1">
    <source>
        <dbReference type="ARBA" id="ARBA00007281"/>
    </source>
</evidence>
<evidence type="ECO:0000256" key="2">
    <source>
        <dbReference type="PROSITE-ProRule" id="PRU00481"/>
    </source>
</evidence>
<feature type="compositionally biased region" description="Low complexity" evidence="3">
    <location>
        <begin position="40"/>
        <end position="49"/>
    </location>
</feature>
<feature type="domain" description="PdxS/SNZ N-terminal" evidence="4">
    <location>
        <begin position="168"/>
        <end position="194"/>
    </location>
</feature>
<dbReference type="AlphaFoldDB" id="A0AA88D2Y3"/>
<accession>A0AA88D2Y3</accession>
<feature type="compositionally biased region" description="Low complexity" evidence="3">
    <location>
        <begin position="56"/>
        <end position="70"/>
    </location>
</feature>
<feature type="region of interest" description="Disordered" evidence="3">
    <location>
        <begin position="120"/>
        <end position="164"/>
    </location>
</feature>